<evidence type="ECO:0000256" key="4">
    <source>
        <dbReference type="ARBA" id="ARBA00022746"/>
    </source>
</evidence>
<dbReference type="GO" id="GO:0016872">
    <property type="term" value="F:intramolecular lyase activity"/>
    <property type="evidence" value="ECO:0007669"/>
    <property type="project" value="InterPro"/>
</dbReference>
<keyword evidence="3 9" id="KW-0812">Transmembrane</keyword>
<dbReference type="RefSeq" id="WP_121371036.1">
    <property type="nucleotide sequence ID" value="NZ_RBKS01000001.1"/>
</dbReference>
<comment type="caution">
    <text evidence="10">The sequence shown here is derived from an EMBL/GenBank/DDBJ whole genome shotgun (WGS) entry which is preliminary data.</text>
</comment>
<feature type="transmembrane region" description="Helical" evidence="9">
    <location>
        <begin position="81"/>
        <end position="101"/>
    </location>
</feature>
<evidence type="ECO:0000256" key="9">
    <source>
        <dbReference type="SAM" id="Phobius"/>
    </source>
</evidence>
<dbReference type="GO" id="GO:0016117">
    <property type="term" value="P:carotenoid biosynthetic process"/>
    <property type="evidence" value="ECO:0007669"/>
    <property type="project" value="UniProtKB-KW"/>
</dbReference>
<evidence type="ECO:0000256" key="5">
    <source>
        <dbReference type="ARBA" id="ARBA00022989"/>
    </source>
</evidence>
<proteinExistence type="predicted"/>
<feature type="transmembrane region" description="Helical" evidence="9">
    <location>
        <begin position="35"/>
        <end position="61"/>
    </location>
</feature>
<evidence type="ECO:0000313" key="10">
    <source>
        <dbReference type="EMBL" id="RKR76100.1"/>
    </source>
</evidence>
<feature type="region of interest" description="Disordered" evidence="8">
    <location>
        <begin position="110"/>
        <end position="139"/>
    </location>
</feature>
<comment type="pathway">
    <text evidence="2">Carotenoid biosynthesis.</text>
</comment>
<feature type="transmembrane region" description="Helical" evidence="9">
    <location>
        <begin position="6"/>
        <end position="23"/>
    </location>
</feature>
<evidence type="ECO:0000256" key="6">
    <source>
        <dbReference type="ARBA" id="ARBA00023136"/>
    </source>
</evidence>
<dbReference type="OrthoDB" id="4774157at2"/>
<gene>
    <name evidence="10" type="ORF">C8E83_3265</name>
</gene>
<keyword evidence="11" id="KW-1185">Reference proteome</keyword>
<evidence type="ECO:0000256" key="8">
    <source>
        <dbReference type="SAM" id="MobiDB-lite"/>
    </source>
</evidence>
<sequence length="139" mass="15874">MGVLYLLGLLVALTGMVVLDRRFRLFFWRDWRRAVVVLPVGIAIFLVWDVIGIHAGVFFRGETSFMTGVEVGRELPLEEPFFLALLCYLTMNLLAGLPMLIERSLNYRKGRADRKGGGDRSDSTGRRRRRDDRATAGRR</sequence>
<evidence type="ECO:0000256" key="3">
    <source>
        <dbReference type="ARBA" id="ARBA00022692"/>
    </source>
</evidence>
<keyword evidence="5 9" id="KW-1133">Transmembrane helix</keyword>
<name>A0A495IK44_9MICO</name>
<evidence type="ECO:0000256" key="1">
    <source>
        <dbReference type="ARBA" id="ARBA00004141"/>
    </source>
</evidence>
<evidence type="ECO:0000256" key="7">
    <source>
        <dbReference type="ARBA" id="ARBA00023235"/>
    </source>
</evidence>
<reference evidence="10 11" key="1">
    <citation type="submission" date="2018-10" db="EMBL/GenBank/DDBJ databases">
        <title>Sequencing the genomes of 1000 actinobacteria strains.</title>
        <authorList>
            <person name="Klenk H.-P."/>
        </authorList>
    </citation>
    <scope>NUCLEOTIDE SEQUENCE [LARGE SCALE GENOMIC DNA]</scope>
    <source>
        <strain evidence="10 11">DSM 17894</strain>
    </source>
</reference>
<evidence type="ECO:0000313" key="11">
    <source>
        <dbReference type="Proteomes" id="UP000280008"/>
    </source>
</evidence>
<keyword evidence="4" id="KW-0125">Carotenoid biosynthesis</keyword>
<feature type="compositionally biased region" description="Basic and acidic residues" evidence="8">
    <location>
        <begin position="113"/>
        <end position="139"/>
    </location>
</feature>
<keyword evidence="7" id="KW-0413">Isomerase</keyword>
<evidence type="ECO:0000256" key="2">
    <source>
        <dbReference type="ARBA" id="ARBA00004829"/>
    </source>
</evidence>
<dbReference type="AlphaFoldDB" id="A0A495IK44"/>
<dbReference type="EMBL" id="RBKS01000001">
    <property type="protein sequence ID" value="RKR76100.1"/>
    <property type="molecule type" value="Genomic_DNA"/>
</dbReference>
<dbReference type="InterPro" id="IPR017825">
    <property type="entry name" value="Lycopene_cyclase_dom"/>
</dbReference>
<comment type="subcellular location">
    <subcellularLocation>
        <location evidence="1">Membrane</location>
        <topology evidence="1">Multi-pass membrane protein</topology>
    </subcellularLocation>
</comment>
<dbReference type="NCBIfam" id="TIGR03462">
    <property type="entry name" value="CarR_dom_SF"/>
    <property type="match status" value="1"/>
</dbReference>
<dbReference type="GO" id="GO:0045436">
    <property type="term" value="F:lycopene beta cyclase activity"/>
    <property type="evidence" value="ECO:0007669"/>
    <property type="project" value="UniProtKB-ARBA"/>
</dbReference>
<dbReference type="Proteomes" id="UP000280008">
    <property type="component" value="Unassembled WGS sequence"/>
</dbReference>
<organism evidence="10 11">
    <name type="scientific">Frondihabitans australicus</name>
    <dbReference type="NCBI Taxonomy" id="386892"/>
    <lineage>
        <taxon>Bacteria</taxon>
        <taxon>Bacillati</taxon>
        <taxon>Actinomycetota</taxon>
        <taxon>Actinomycetes</taxon>
        <taxon>Micrococcales</taxon>
        <taxon>Microbacteriaceae</taxon>
        <taxon>Frondihabitans</taxon>
    </lineage>
</organism>
<accession>A0A495IK44</accession>
<dbReference type="GO" id="GO:0016020">
    <property type="term" value="C:membrane"/>
    <property type="evidence" value="ECO:0007669"/>
    <property type="project" value="UniProtKB-SubCell"/>
</dbReference>
<protein>
    <submittedName>
        <fullName evidence="10">Lycopene cyclase domain-containing protein</fullName>
    </submittedName>
</protein>
<keyword evidence="6 9" id="KW-0472">Membrane</keyword>